<sequence length="376" mass="40557">MVSQWTINGRFLSQPLTGVQRHARQILTEMDALLAGNADLRDRFEVELLLPPDAVTPPPLKVIGVRRAGPFTGHLWEQLTLPFQARGWLLSLCNTGPVLRSRQIVCIHDLNTRLAPESYTAVFRLVYRLLIPLLARHAAQIVTVSHHSAALMQEHGIGAGRTITVIPNGHEHALAWTPRHTEETMAAAGPRTIVLLGSTAPHKNIGLILGMADRLAREGFRIAVAGGADPKVFARDLAAGLPDNVIALGRIGDEALAALLRDSLCLAFPSRVEGFGLPPLEAMALGCPVVSSNSTSLPEVCGTAALYADPDDADAWIAAFRRLRDEPDLRQSLRELGIERARSFSWRGAARRYLELMAATASAPAPSAAGEPVQIA</sequence>
<evidence type="ECO:0000256" key="1">
    <source>
        <dbReference type="ARBA" id="ARBA00022679"/>
    </source>
</evidence>
<dbReference type="SUPFAM" id="SSF53756">
    <property type="entry name" value="UDP-Glycosyltransferase/glycogen phosphorylase"/>
    <property type="match status" value="1"/>
</dbReference>
<dbReference type="EMBL" id="JBHUIR010000017">
    <property type="protein sequence ID" value="MFD2258917.1"/>
    <property type="molecule type" value="Genomic_DNA"/>
</dbReference>
<evidence type="ECO:0000259" key="2">
    <source>
        <dbReference type="Pfam" id="PF00534"/>
    </source>
</evidence>
<dbReference type="PANTHER" id="PTHR46401:SF2">
    <property type="entry name" value="GLYCOSYLTRANSFERASE WBBK-RELATED"/>
    <property type="match status" value="1"/>
</dbReference>
<organism evidence="3 4">
    <name type="scientific">Chelativorans composti</name>
    <dbReference type="NCBI Taxonomy" id="768533"/>
    <lineage>
        <taxon>Bacteria</taxon>
        <taxon>Pseudomonadati</taxon>
        <taxon>Pseudomonadota</taxon>
        <taxon>Alphaproteobacteria</taxon>
        <taxon>Hyphomicrobiales</taxon>
        <taxon>Phyllobacteriaceae</taxon>
        <taxon>Chelativorans</taxon>
    </lineage>
</organism>
<reference evidence="4" key="1">
    <citation type="journal article" date="2019" name="Int. J. Syst. Evol. Microbiol.">
        <title>The Global Catalogue of Microorganisms (GCM) 10K type strain sequencing project: providing services to taxonomists for standard genome sequencing and annotation.</title>
        <authorList>
            <consortium name="The Broad Institute Genomics Platform"/>
            <consortium name="The Broad Institute Genome Sequencing Center for Infectious Disease"/>
            <person name="Wu L."/>
            <person name="Ma J."/>
        </authorList>
    </citation>
    <scope>NUCLEOTIDE SEQUENCE [LARGE SCALE GENOMIC DNA]</scope>
    <source>
        <strain evidence="4">KCTC 23707</strain>
    </source>
</reference>
<dbReference type="Gene3D" id="3.40.50.2000">
    <property type="entry name" value="Glycogen Phosphorylase B"/>
    <property type="match status" value="2"/>
</dbReference>
<proteinExistence type="predicted"/>
<accession>A0ABW5DCY3</accession>
<evidence type="ECO:0000313" key="4">
    <source>
        <dbReference type="Proteomes" id="UP001597373"/>
    </source>
</evidence>
<dbReference type="PANTHER" id="PTHR46401">
    <property type="entry name" value="GLYCOSYLTRANSFERASE WBBK-RELATED"/>
    <property type="match status" value="1"/>
</dbReference>
<feature type="domain" description="Glycosyl transferase family 1" evidence="2">
    <location>
        <begin position="187"/>
        <end position="337"/>
    </location>
</feature>
<evidence type="ECO:0000313" key="3">
    <source>
        <dbReference type="EMBL" id="MFD2258917.1"/>
    </source>
</evidence>
<gene>
    <name evidence="3" type="ORF">ACFSMZ_03970</name>
</gene>
<keyword evidence="1" id="KW-0808">Transferase</keyword>
<dbReference type="RefSeq" id="WP_345100170.1">
    <property type="nucleotide sequence ID" value="NZ_BAABGS010000074.1"/>
</dbReference>
<dbReference type="Pfam" id="PF00534">
    <property type="entry name" value="Glycos_transf_1"/>
    <property type="match status" value="1"/>
</dbReference>
<keyword evidence="4" id="KW-1185">Reference proteome</keyword>
<dbReference type="Proteomes" id="UP001597373">
    <property type="component" value="Unassembled WGS sequence"/>
</dbReference>
<name>A0ABW5DCY3_9HYPH</name>
<comment type="caution">
    <text evidence="3">The sequence shown here is derived from an EMBL/GenBank/DDBJ whole genome shotgun (WGS) entry which is preliminary data.</text>
</comment>
<dbReference type="CDD" id="cd03809">
    <property type="entry name" value="GT4_MtfB-like"/>
    <property type="match status" value="1"/>
</dbReference>
<dbReference type="InterPro" id="IPR001296">
    <property type="entry name" value="Glyco_trans_1"/>
</dbReference>
<protein>
    <submittedName>
        <fullName evidence="3">Glycosyltransferase family 4 protein</fullName>
    </submittedName>
</protein>